<dbReference type="PANTHER" id="PTHR30618:SF2">
    <property type="entry name" value="ALLANTOIN PERMEASE-RELATED"/>
    <property type="match status" value="1"/>
</dbReference>
<dbReference type="InterPro" id="IPR001248">
    <property type="entry name" value="Pur-cyt_permease"/>
</dbReference>
<dbReference type="PANTHER" id="PTHR30618">
    <property type="entry name" value="NCS1 FAMILY PURINE/PYRIMIDINE TRANSPORTER"/>
    <property type="match status" value="1"/>
</dbReference>
<feature type="transmembrane region" description="Helical" evidence="7">
    <location>
        <begin position="170"/>
        <end position="192"/>
    </location>
</feature>
<evidence type="ECO:0000256" key="3">
    <source>
        <dbReference type="ARBA" id="ARBA00022692"/>
    </source>
</evidence>
<feature type="region of interest" description="Disordered" evidence="6">
    <location>
        <begin position="1"/>
        <end position="35"/>
    </location>
</feature>
<name>A0A9P8TRM2_WICPI</name>
<dbReference type="EMBL" id="JAEUBG010000593">
    <property type="protein sequence ID" value="KAH3687921.1"/>
    <property type="molecule type" value="Genomic_DNA"/>
</dbReference>
<proteinExistence type="inferred from homology"/>
<dbReference type="Gene3D" id="1.10.4160.10">
    <property type="entry name" value="Hydantoin permease"/>
    <property type="match status" value="1"/>
</dbReference>
<reference evidence="8" key="2">
    <citation type="submission" date="2021-01" db="EMBL/GenBank/DDBJ databases">
        <authorList>
            <person name="Schikora-Tamarit M.A."/>
        </authorList>
    </citation>
    <scope>NUCLEOTIDE SEQUENCE</scope>
    <source>
        <strain evidence="8">CBS2887</strain>
    </source>
</reference>
<feature type="transmembrane region" description="Helical" evidence="7">
    <location>
        <begin position="212"/>
        <end position="229"/>
    </location>
</feature>
<comment type="subcellular location">
    <subcellularLocation>
        <location evidence="1">Membrane</location>
        <topology evidence="1">Multi-pass membrane protein</topology>
    </subcellularLocation>
</comment>
<organism evidence="8 9">
    <name type="scientific">Wickerhamomyces pijperi</name>
    <name type="common">Yeast</name>
    <name type="synonym">Pichia pijperi</name>
    <dbReference type="NCBI Taxonomy" id="599730"/>
    <lineage>
        <taxon>Eukaryota</taxon>
        <taxon>Fungi</taxon>
        <taxon>Dikarya</taxon>
        <taxon>Ascomycota</taxon>
        <taxon>Saccharomycotina</taxon>
        <taxon>Saccharomycetes</taxon>
        <taxon>Phaffomycetales</taxon>
        <taxon>Wickerhamomycetaceae</taxon>
        <taxon>Wickerhamomyces</taxon>
    </lineage>
</organism>
<gene>
    <name evidence="8" type="ORF">WICPIJ_001077</name>
</gene>
<feature type="transmembrane region" description="Helical" evidence="7">
    <location>
        <begin position="368"/>
        <end position="388"/>
    </location>
</feature>
<feature type="transmembrane region" description="Helical" evidence="7">
    <location>
        <begin position="517"/>
        <end position="540"/>
    </location>
</feature>
<protein>
    <recommendedName>
        <fullName evidence="10">Allantoin permease</fullName>
    </recommendedName>
</protein>
<feature type="transmembrane region" description="Helical" evidence="7">
    <location>
        <begin position="439"/>
        <end position="458"/>
    </location>
</feature>
<comment type="caution">
    <text evidence="8">The sequence shown here is derived from an EMBL/GenBank/DDBJ whole genome shotgun (WGS) entry which is preliminary data.</text>
</comment>
<accession>A0A9P8TRM2</accession>
<dbReference type="InterPro" id="IPR012681">
    <property type="entry name" value="NCS1"/>
</dbReference>
<feature type="transmembrane region" description="Helical" evidence="7">
    <location>
        <begin position="320"/>
        <end position="344"/>
    </location>
</feature>
<evidence type="ECO:0008006" key="10">
    <source>
        <dbReference type="Google" id="ProtNLM"/>
    </source>
</evidence>
<evidence type="ECO:0000313" key="9">
    <source>
        <dbReference type="Proteomes" id="UP000774326"/>
    </source>
</evidence>
<feature type="transmembrane region" description="Helical" evidence="7">
    <location>
        <begin position="118"/>
        <end position="137"/>
    </location>
</feature>
<keyword evidence="3 7" id="KW-0812">Transmembrane</keyword>
<dbReference type="GO" id="GO:0005886">
    <property type="term" value="C:plasma membrane"/>
    <property type="evidence" value="ECO:0007669"/>
    <property type="project" value="TreeGrafter"/>
</dbReference>
<evidence type="ECO:0000256" key="2">
    <source>
        <dbReference type="ARBA" id="ARBA00008974"/>
    </source>
</evidence>
<dbReference type="Proteomes" id="UP000774326">
    <property type="component" value="Unassembled WGS sequence"/>
</dbReference>
<feature type="transmembrane region" description="Helical" evidence="7">
    <location>
        <begin position="279"/>
        <end position="299"/>
    </location>
</feature>
<feature type="transmembrane region" description="Helical" evidence="7">
    <location>
        <begin position="409"/>
        <end position="427"/>
    </location>
</feature>
<sequence length="591" mass="65679">MSNTDKDSTINMEEKNTNSTRSSLEADSTPIHSTNQSAHGLLSRFLDRITLHKGYDSLTLAESFLVNKDLQPVLDESDRPWRWHNFVFLWIAESFNINTWQIAATGVQAGLSWWETWISVWLGYSLLSVFVFISQRVGSHYHVSFPVATRASFGIFGSIWVILNRTVMAIVWYSVQAWLGGLTVKLMLQAIFGADLTTRIHDGIPTSGTTTFEFLSFFLFCLASLPFIYCRPQTIRHLFTIKAWACSIAGIAFLIWTLVRAKGAGDIIHQKTQLGQSDHAWAFIKSTMSSLANFSTFILNAPDFSRLAKKPRDAQLSQAFSIPFCFALTSLIGILASSASHSMYGETYWSPLDLLTRYVEAGKPGDRAGVFFIAFAFCLAQIGTNIAANSISAGTDGSALLPKYVNIRRGGFVCAAIAFAVCPWNFFTTSNNFTTYLSAYSVFLSAIAGVIAADYFVVRRGYLNIFHLYSNDVRMNYSYNKIGVNWRAFAAYICGILPNVVGFAGACGATVPIGATYIYNVSFFAGYITSFVVYLALVWLSPVPGMPVKNFLTENGWYEQNAQYEPEYFNEEVSSGDVRPDEYIRGGSFLG</sequence>
<feature type="transmembrane region" description="Helical" evidence="7">
    <location>
        <begin position="143"/>
        <end position="163"/>
    </location>
</feature>
<feature type="compositionally biased region" description="Basic and acidic residues" evidence="6">
    <location>
        <begin position="1"/>
        <end position="16"/>
    </location>
</feature>
<reference evidence="8" key="1">
    <citation type="journal article" date="2021" name="Open Biol.">
        <title>Shared evolutionary footprints suggest mitochondrial oxidative damage underlies multiple complex I losses in fungi.</title>
        <authorList>
            <person name="Schikora-Tamarit M.A."/>
            <person name="Marcet-Houben M."/>
            <person name="Nosek J."/>
            <person name="Gabaldon T."/>
        </authorList>
    </citation>
    <scope>NUCLEOTIDE SEQUENCE</scope>
    <source>
        <strain evidence="8">CBS2887</strain>
    </source>
</reference>
<keyword evidence="4 7" id="KW-1133">Transmembrane helix</keyword>
<dbReference type="AlphaFoldDB" id="A0A9P8TRM2"/>
<evidence type="ECO:0000256" key="1">
    <source>
        <dbReference type="ARBA" id="ARBA00004141"/>
    </source>
</evidence>
<dbReference type="NCBIfam" id="TIGR00800">
    <property type="entry name" value="ncs1"/>
    <property type="match status" value="1"/>
</dbReference>
<dbReference type="CDD" id="cd11482">
    <property type="entry name" value="SLC-NCS1sbd_NRT1-like"/>
    <property type="match status" value="1"/>
</dbReference>
<evidence type="ECO:0000256" key="7">
    <source>
        <dbReference type="SAM" id="Phobius"/>
    </source>
</evidence>
<keyword evidence="5 7" id="KW-0472">Membrane</keyword>
<feature type="transmembrane region" description="Helical" evidence="7">
    <location>
        <begin position="241"/>
        <end position="259"/>
    </location>
</feature>
<evidence type="ECO:0000256" key="4">
    <source>
        <dbReference type="ARBA" id="ARBA00022989"/>
    </source>
</evidence>
<evidence type="ECO:0000313" key="8">
    <source>
        <dbReference type="EMBL" id="KAH3687921.1"/>
    </source>
</evidence>
<evidence type="ECO:0000256" key="6">
    <source>
        <dbReference type="SAM" id="MobiDB-lite"/>
    </source>
</evidence>
<dbReference type="FunFam" id="1.10.4160.10:FF:000001">
    <property type="entry name" value="Uracil permease, putative"/>
    <property type="match status" value="1"/>
</dbReference>
<feature type="compositionally biased region" description="Polar residues" evidence="6">
    <location>
        <begin position="17"/>
        <end position="35"/>
    </location>
</feature>
<evidence type="ECO:0000256" key="5">
    <source>
        <dbReference type="ARBA" id="ARBA00023136"/>
    </source>
</evidence>
<dbReference type="OrthoDB" id="2018619at2759"/>
<feature type="transmembrane region" description="Helical" evidence="7">
    <location>
        <begin position="489"/>
        <end position="511"/>
    </location>
</feature>
<comment type="similarity">
    <text evidence="2">Belongs to the purine-cytosine permease (2.A.39) family.</text>
</comment>
<dbReference type="InterPro" id="IPR045225">
    <property type="entry name" value="Uracil/uridine/allantoin_perm"/>
</dbReference>
<dbReference type="Pfam" id="PF02133">
    <property type="entry name" value="Transp_cyt_pur"/>
    <property type="match status" value="1"/>
</dbReference>
<keyword evidence="9" id="KW-1185">Reference proteome</keyword>
<dbReference type="GO" id="GO:0015205">
    <property type="term" value="F:nucleobase transmembrane transporter activity"/>
    <property type="evidence" value="ECO:0007669"/>
    <property type="project" value="TreeGrafter"/>
</dbReference>